<keyword evidence="8" id="KW-0472">Membrane</keyword>
<feature type="domain" description="ABC transporter" evidence="9">
    <location>
        <begin position="3"/>
        <end position="238"/>
    </location>
</feature>
<dbReference type="InterPro" id="IPR003439">
    <property type="entry name" value="ABC_transporter-like_ATP-bd"/>
</dbReference>
<dbReference type="EMBL" id="JABFTP020000001">
    <property type="protein sequence ID" value="KAL3266171.1"/>
    <property type="molecule type" value="Genomic_DNA"/>
</dbReference>
<evidence type="ECO:0000256" key="4">
    <source>
        <dbReference type="ARBA" id="ARBA00022692"/>
    </source>
</evidence>
<dbReference type="PANTHER" id="PTHR48041:SF32">
    <property type="entry name" value="PROTEIN WHITE-LIKE PROTEIN"/>
    <property type="match status" value="1"/>
</dbReference>
<protein>
    <recommendedName>
        <fullName evidence="9">ABC transporter domain-containing protein</fullName>
    </recommendedName>
</protein>
<dbReference type="SUPFAM" id="SSF52540">
    <property type="entry name" value="P-loop containing nucleoside triphosphate hydrolases"/>
    <property type="match status" value="1"/>
</dbReference>
<evidence type="ECO:0000313" key="10">
    <source>
        <dbReference type="EMBL" id="KAL3266171.1"/>
    </source>
</evidence>
<dbReference type="InterPro" id="IPR003593">
    <property type="entry name" value="AAA+_ATPase"/>
</dbReference>
<dbReference type="CDD" id="cd03213">
    <property type="entry name" value="ABCG_EPDR"/>
    <property type="match status" value="1"/>
</dbReference>
<dbReference type="PROSITE" id="PS50893">
    <property type="entry name" value="ABC_TRANSPORTER_2"/>
    <property type="match status" value="1"/>
</dbReference>
<dbReference type="Pfam" id="PF00005">
    <property type="entry name" value="ABC_tran"/>
    <property type="match status" value="1"/>
</dbReference>
<evidence type="ECO:0000256" key="7">
    <source>
        <dbReference type="ARBA" id="ARBA00022989"/>
    </source>
</evidence>
<dbReference type="InterPro" id="IPR043926">
    <property type="entry name" value="ABCG_dom"/>
</dbReference>
<comment type="caution">
    <text evidence="10">The sequence shown here is derived from an EMBL/GenBank/DDBJ whole genome shotgun (WGS) entry which is preliminary data.</text>
</comment>
<evidence type="ECO:0000256" key="3">
    <source>
        <dbReference type="ARBA" id="ARBA00022448"/>
    </source>
</evidence>
<evidence type="ECO:0000313" key="11">
    <source>
        <dbReference type="Proteomes" id="UP001516400"/>
    </source>
</evidence>
<dbReference type="InterPro" id="IPR017871">
    <property type="entry name" value="ABC_transporter-like_CS"/>
</dbReference>
<keyword evidence="6" id="KW-0067">ATP-binding</keyword>
<dbReference type="GO" id="GO:0016020">
    <property type="term" value="C:membrane"/>
    <property type="evidence" value="ECO:0007669"/>
    <property type="project" value="UniProtKB-SubCell"/>
</dbReference>
<evidence type="ECO:0000256" key="8">
    <source>
        <dbReference type="ARBA" id="ARBA00023136"/>
    </source>
</evidence>
<evidence type="ECO:0000259" key="9">
    <source>
        <dbReference type="PROSITE" id="PS50893"/>
    </source>
</evidence>
<organism evidence="10 11">
    <name type="scientific">Cryptolaemus montrouzieri</name>
    <dbReference type="NCBI Taxonomy" id="559131"/>
    <lineage>
        <taxon>Eukaryota</taxon>
        <taxon>Metazoa</taxon>
        <taxon>Ecdysozoa</taxon>
        <taxon>Arthropoda</taxon>
        <taxon>Hexapoda</taxon>
        <taxon>Insecta</taxon>
        <taxon>Pterygota</taxon>
        <taxon>Neoptera</taxon>
        <taxon>Endopterygota</taxon>
        <taxon>Coleoptera</taxon>
        <taxon>Polyphaga</taxon>
        <taxon>Cucujiformia</taxon>
        <taxon>Coccinelloidea</taxon>
        <taxon>Coccinellidae</taxon>
        <taxon>Scymninae</taxon>
        <taxon>Scymnini</taxon>
        <taxon>Cryptolaemus</taxon>
    </lineage>
</organism>
<dbReference type="AlphaFoldDB" id="A0ABD2MJ86"/>
<comment type="subcellular location">
    <subcellularLocation>
        <location evidence="1">Membrane</location>
        <topology evidence="1">Multi-pass membrane protein</topology>
    </subcellularLocation>
</comment>
<dbReference type="InterPro" id="IPR027417">
    <property type="entry name" value="P-loop_NTPase"/>
</dbReference>
<evidence type="ECO:0000256" key="1">
    <source>
        <dbReference type="ARBA" id="ARBA00004141"/>
    </source>
</evidence>
<keyword evidence="5" id="KW-0547">Nucleotide-binding</keyword>
<evidence type="ECO:0000256" key="2">
    <source>
        <dbReference type="ARBA" id="ARBA00005814"/>
    </source>
</evidence>
<dbReference type="PANTHER" id="PTHR48041">
    <property type="entry name" value="ABC TRANSPORTER G FAMILY MEMBER 28"/>
    <property type="match status" value="1"/>
</dbReference>
<dbReference type="Pfam" id="PF19055">
    <property type="entry name" value="ABC2_membrane_7"/>
    <property type="match status" value="1"/>
</dbReference>
<accession>A0ABD2MJ86</accession>
<sequence length="326" mass="36607">MYTYLICLYFTITGKKHVIKGVSGCFKAGEMTAIMGPSGAGKSSLLNILTGFREAEGTIRCTGPLQNRRGAKQHSKYSCYILQDDSLDPLFTVEETMKIAAELKLGRKVSEKAKQFLIEDILEALLLIPCRNTRCQMISGGQKKRLSVALELIGNPSVLFLDEPTTGLDSSSSKQVITVLKTLVQQGRNIICTIHQPSASLFELFDFVYVMAEGKCIYQGSSTNVVSYLASFDLNCPKYHNPADYLLEVANGDYGKFTDLLEIKGIEKKWRNYTKTENRSENNYIYREDGDNQISIPQYEPSEAFKLWVLIKKALKKQLEIGQYLP</sequence>
<dbReference type="Gene3D" id="3.40.50.300">
    <property type="entry name" value="P-loop containing nucleotide triphosphate hydrolases"/>
    <property type="match status" value="1"/>
</dbReference>
<reference evidence="10 11" key="1">
    <citation type="journal article" date="2021" name="BMC Biol.">
        <title>Horizontally acquired antibacterial genes associated with adaptive radiation of ladybird beetles.</title>
        <authorList>
            <person name="Li H.S."/>
            <person name="Tang X.F."/>
            <person name="Huang Y.H."/>
            <person name="Xu Z.Y."/>
            <person name="Chen M.L."/>
            <person name="Du X.Y."/>
            <person name="Qiu B.Y."/>
            <person name="Chen P.T."/>
            <person name="Zhang W."/>
            <person name="Slipinski A."/>
            <person name="Escalona H.E."/>
            <person name="Waterhouse R.M."/>
            <person name="Zwick A."/>
            <person name="Pang H."/>
        </authorList>
    </citation>
    <scope>NUCLEOTIDE SEQUENCE [LARGE SCALE GENOMIC DNA]</scope>
    <source>
        <strain evidence="10">SYSU2018</strain>
    </source>
</reference>
<dbReference type="GO" id="GO:0005524">
    <property type="term" value="F:ATP binding"/>
    <property type="evidence" value="ECO:0007669"/>
    <property type="project" value="UniProtKB-KW"/>
</dbReference>
<dbReference type="SMART" id="SM00382">
    <property type="entry name" value="AAA"/>
    <property type="match status" value="1"/>
</dbReference>
<dbReference type="PROSITE" id="PS00211">
    <property type="entry name" value="ABC_TRANSPORTER_1"/>
    <property type="match status" value="1"/>
</dbReference>
<evidence type="ECO:0000256" key="5">
    <source>
        <dbReference type="ARBA" id="ARBA00022741"/>
    </source>
</evidence>
<gene>
    <name evidence="10" type="ORF">HHI36_010355</name>
</gene>
<comment type="similarity">
    <text evidence="2">Belongs to the ABC transporter superfamily. ABCG family. Eye pigment precursor importer (TC 3.A.1.204) subfamily.</text>
</comment>
<keyword evidence="11" id="KW-1185">Reference proteome</keyword>
<keyword evidence="7" id="KW-1133">Transmembrane helix</keyword>
<dbReference type="Proteomes" id="UP001516400">
    <property type="component" value="Unassembled WGS sequence"/>
</dbReference>
<proteinExistence type="inferred from homology"/>
<evidence type="ECO:0000256" key="6">
    <source>
        <dbReference type="ARBA" id="ARBA00022840"/>
    </source>
</evidence>
<dbReference type="FunFam" id="3.40.50.300:FF:001077">
    <property type="entry name" value="Uncharacterized protein, isoform A"/>
    <property type="match status" value="1"/>
</dbReference>
<keyword evidence="4" id="KW-0812">Transmembrane</keyword>
<keyword evidence="3" id="KW-0813">Transport</keyword>
<name>A0ABD2MJ86_9CUCU</name>
<dbReference type="InterPro" id="IPR050352">
    <property type="entry name" value="ABCG_transporters"/>
</dbReference>